<evidence type="ECO:0000256" key="5">
    <source>
        <dbReference type="ARBA" id="ARBA00022927"/>
    </source>
</evidence>
<dbReference type="STRING" id="3055.A0A2K3DQX7"/>
<dbReference type="GO" id="GO:0031369">
    <property type="term" value="F:translation initiation factor binding"/>
    <property type="evidence" value="ECO:0000318"/>
    <property type="project" value="GO_Central"/>
</dbReference>
<feature type="compositionally biased region" description="Basic and acidic residues" evidence="11">
    <location>
        <begin position="254"/>
        <end position="265"/>
    </location>
</feature>
<dbReference type="GO" id="GO:0044614">
    <property type="term" value="C:nuclear pore cytoplasmic filaments"/>
    <property type="evidence" value="ECO:0000318"/>
    <property type="project" value="GO_Central"/>
</dbReference>
<evidence type="ECO:0000256" key="2">
    <source>
        <dbReference type="ARBA" id="ARBA00011056"/>
    </source>
</evidence>
<feature type="compositionally biased region" description="Basic and acidic residues" evidence="11">
    <location>
        <begin position="209"/>
        <end position="247"/>
    </location>
</feature>
<feature type="region of interest" description="Disordered" evidence="11">
    <location>
        <begin position="20"/>
        <end position="103"/>
    </location>
</feature>
<evidence type="ECO:0000256" key="8">
    <source>
        <dbReference type="ARBA" id="ARBA00023242"/>
    </source>
</evidence>
<dbReference type="InterPro" id="IPR012476">
    <property type="entry name" value="GLE1"/>
</dbReference>
<dbReference type="AlphaFoldDB" id="A0A2K3DQX7"/>
<keyword evidence="3" id="KW-0813">Transport</keyword>
<dbReference type="ExpressionAtlas" id="A0A2K3DQX7">
    <property type="expression patterns" value="baseline"/>
</dbReference>
<dbReference type="OrthoDB" id="420884at2759"/>
<evidence type="ECO:0000313" key="12">
    <source>
        <dbReference type="EMBL" id="PNW82951.1"/>
    </source>
</evidence>
<keyword evidence="4" id="KW-0509">mRNA transport</keyword>
<dbReference type="Pfam" id="PF07817">
    <property type="entry name" value="GLE1"/>
    <property type="match status" value="1"/>
</dbReference>
<keyword evidence="8" id="KW-0539">Nucleus</keyword>
<dbReference type="GO" id="GO:0015031">
    <property type="term" value="P:protein transport"/>
    <property type="evidence" value="ECO:0007669"/>
    <property type="project" value="UniProtKB-KW"/>
</dbReference>
<keyword evidence="6" id="KW-0811">Translocation</keyword>
<dbReference type="InParanoid" id="A0A2K3DQX7"/>
<evidence type="ECO:0000256" key="1">
    <source>
        <dbReference type="ARBA" id="ARBA00004567"/>
    </source>
</evidence>
<dbReference type="Gene3D" id="1.25.40.510">
    <property type="entry name" value="GLE1-like"/>
    <property type="match status" value="1"/>
</dbReference>
<dbReference type="PANTHER" id="PTHR12960">
    <property type="entry name" value="GLE-1-RELATED"/>
    <property type="match status" value="1"/>
</dbReference>
<evidence type="ECO:0000256" key="6">
    <source>
        <dbReference type="ARBA" id="ARBA00023010"/>
    </source>
</evidence>
<dbReference type="RefSeq" id="XP_042924302.1">
    <property type="nucleotide sequence ID" value="XM_043063596.1"/>
</dbReference>
<evidence type="ECO:0000256" key="3">
    <source>
        <dbReference type="ARBA" id="ARBA00022448"/>
    </source>
</evidence>
<dbReference type="Proteomes" id="UP000006906">
    <property type="component" value="Chromosome 6"/>
</dbReference>
<sequence length="601" mass="66706">MSSPYGDGVVKRLNFGAATSFSSPVSHLRPRTQPRASPGVQNATPGSASYAGPVRYGLPQEDLHGDERRSASQLGSVSYRVPSDDDISDDDATSAPAAGGHPAVATRPYAVEEQRDLVEQQLLLSLEAVQSSKQALWRQRLVALESQLAAKLNGIATTALRKQDDLARADQELLRAAQQRRAEELEKVQRSHRTEASLQEQQIKRLMEQREEERRKEEERKRREEEERRREAERQEAERERVRRETEAAQARQAQEEADKKRAEADAAAQKAEAEAKAKKAATSAASKAHPCLRVSAGAAEQADQLAARLAELQATTKPLTDDESTKKARRDIEKKLTVHVQQISGTQNQVAVKCQDVYNVLSGVQGPWRAFAVLTFANKIIKQQELVQLNNKAAFPLAQVAVKISAYFPELLDALLGLIQKSMPLAVPRAYLHDAAHISNNAYYRGMGFLELDDPTAPSGKVFESPDEYLKRLEGLLLLYAAVMQVDEPNRFGVSQAWSWLARCLNCLPADRYTAKALVAVLRVAGFALFTRYRGQFVKLMGTLRREYLPTLRAAAAGDDLISAFATLLESYVDDGLFRRPPEGRNMPAFDISSRPENRA</sequence>
<keyword evidence="13" id="KW-1185">Reference proteome</keyword>
<name>A0A2K3DQX7_CHLRE</name>
<dbReference type="EMBL" id="CM008967">
    <property type="protein sequence ID" value="PNW82951.1"/>
    <property type="molecule type" value="Genomic_DNA"/>
</dbReference>
<dbReference type="KEGG" id="cre:CHLRE_06g300900v5"/>
<accession>A0A2K3DQX7</accession>
<dbReference type="GO" id="GO:0005543">
    <property type="term" value="F:phospholipid binding"/>
    <property type="evidence" value="ECO:0000318"/>
    <property type="project" value="GO_Central"/>
</dbReference>
<feature type="region of interest" description="Disordered" evidence="11">
    <location>
        <begin position="209"/>
        <end position="272"/>
    </location>
</feature>
<dbReference type="GO" id="GO:0000822">
    <property type="term" value="F:inositol hexakisphosphate binding"/>
    <property type="evidence" value="ECO:0000318"/>
    <property type="project" value="GO_Central"/>
</dbReference>
<keyword evidence="5" id="KW-0653">Protein transport</keyword>
<dbReference type="GO" id="GO:0005737">
    <property type="term" value="C:cytoplasm"/>
    <property type="evidence" value="ECO:0000318"/>
    <property type="project" value="GO_Central"/>
</dbReference>
<evidence type="ECO:0000256" key="11">
    <source>
        <dbReference type="SAM" id="MobiDB-lite"/>
    </source>
</evidence>
<dbReference type="GO" id="GO:0016973">
    <property type="term" value="P:poly(A)+ mRNA export from nucleus"/>
    <property type="evidence" value="ECO:0000318"/>
    <property type="project" value="GO_Central"/>
</dbReference>
<dbReference type="OMA" id="ELLMAHF"/>
<dbReference type="FunFam" id="1.25.40.510:FF:000009">
    <property type="entry name" value="Polyadenylated-RNA export factor"/>
    <property type="match status" value="1"/>
</dbReference>
<evidence type="ECO:0000256" key="7">
    <source>
        <dbReference type="ARBA" id="ARBA00023132"/>
    </source>
</evidence>
<evidence type="ECO:0000256" key="9">
    <source>
        <dbReference type="ARBA" id="ARBA00026227"/>
    </source>
</evidence>
<evidence type="ECO:0000256" key="10">
    <source>
        <dbReference type="ARBA" id="ARBA00029983"/>
    </source>
</evidence>
<evidence type="ECO:0000256" key="4">
    <source>
        <dbReference type="ARBA" id="ARBA00022816"/>
    </source>
</evidence>
<gene>
    <name evidence="12" type="ORF">CHLRE_06g300900v5</name>
</gene>
<dbReference type="Gramene" id="PNW82951">
    <property type="protein sequence ID" value="PNW82951"/>
    <property type="gene ID" value="CHLRE_06g300900v5"/>
</dbReference>
<feature type="compositionally biased region" description="Basic and acidic residues" evidence="11">
    <location>
        <begin position="61"/>
        <end position="70"/>
    </location>
</feature>
<dbReference type="GeneID" id="5716970"/>
<protein>
    <recommendedName>
        <fullName evidence="9">mRNA export factor GLE1</fullName>
    </recommendedName>
    <alternativeName>
        <fullName evidence="10">Nucleoporin GLE1</fullName>
    </alternativeName>
</protein>
<organism evidence="12 13">
    <name type="scientific">Chlamydomonas reinhardtii</name>
    <name type="common">Chlamydomonas smithii</name>
    <dbReference type="NCBI Taxonomy" id="3055"/>
    <lineage>
        <taxon>Eukaryota</taxon>
        <taxon>Viridiplantae</taxon>
        <taxon>Chlorophyta</taxon>
        <taxon>core chlorophytes</taxon>
        <taxon>Chlorophyceae</taxon>
        <taxon>CS clade</taxon>
        <taxon>Chlamydomonadales</taxon>
        <taxon>Chlamydomonadaceae</taxon>
        <taxon>Chlamydomonas</taxon>
    </lineage>
</organism>
<dbReference type="InterPro" id="IPR038506">
    <property type="entry name" value="GLE1-like_sf"/>
</dbReference>
<comment type="subcellular location">
    <subcellularLocation>
        <location evidence="1">Nucleus</location>
        <location evidence="1">Nuclear pore complex</location>
    </subcellularLocation>
</comment>
<proteinExistence type="inferred from homology"/>
<comment type="similarity">
    <text evidence="2">Belongs to the GLE1 family.</text>
</comment>
<evidence type="ECO:0000313" key="13">
    <source>
        <dbReference type="Proteomes" id="UP000006906"/>
    </source>
</evidence>
<reference evidence="12 13" key="1">
    <citation type="journal article" date="2007" name="Science">
        <title>The Chlamydomonas genome reveals the evolution of key animal and plant functions.</title>
        <authorList>
            <person name="Merchant S.S."/>
            <person name="Prochnik S.E."/>
            <person name="Vallon O."/>
            <person name="Harris E.H."/>
            <person name="Karpowicz S.J."/>
            <person name="Witman G.B."/>
            <person name="Terry A."/>
            <person name="Salamov A."/>
            <person name="Fritz-Laylin L.K."/>
            <person name="Marechal-Drouard L."/>
            <person name="Marshall W.F."/>
            <person name="Qu L.H."/>
            <person name="Nelson D.R."/>
            <person name="Sanderfoot A.A."/>
            <person name="Spalding M.H."/>
            <person name="Kapitonov V.V."/>
            <person name="Ren Q."/>
            <person name="Ferris P."/>
            <person name="Lindquist E."/>
            <person name="Shapiro H."/>
            <person name="Lucas S.M."/>
            <person name="Grimwood J."/>
            <person name="Schmutz J."/>
            <person name="Cardol P."/>
            <person name="Cerutti H."/>
            <person name="Chanfreau G."/>
            <person name="Chen C.L."/>
            <person name="Cognat V."/>
            <person name="Croft M.T."/>
            <person name="Dent R."/>
            <person name="Dutcher S."/>
            <person name="Fernandez E."/>
            <person name="Fukuzawa H."/>
            <person name="Gonzalez-Ballester D."/>
            <person name="Gonzalez-Halphen D."/>
            <person name="Hallmann A."/>
            <person name="Hanikenne M."/>
            <person name="Hippler M."/>
            <person name="Inwood W."/>
            <person name="Jabbari K."/>
            <person name="Kalanon M."/>
            <person name="Kuras R."/>
            <person name="Lefebvre P.A."/>
            <person name="Lemaire S.D."/>
            <person name="Lobanov A.V."/>
            <person name="Lohr M."/>
            <person name="Manuell A."/>
            <person name="Meier I."/>
            <person name="Mets L."/>
            <person name="Mittag M."/>
            <person name="Mittelmeier T."/>
            <person name="Moroney J.V."/>
            <person name="Moseley J."/>
            <person name="Napoli C."/>
            <person name="Nedelcu A.M."/>
            <person name="Niyogi K."/>
            <person name="Novoselov S.V."/>
            <person name="Paulsen I.T."/>
            <person name="Pazour G."/>
            <person name="Purton S."/>
            <person name="Ral J.P."/>
            <person name="Riano-Pachon D.M."/>
            <person name="Riekhof W."/>
            <person name="Rymarquis L."/>
            <person name="Schroda M."/>
            <person name="Stern D."/>
            <person name="Umen J."/>
            <person name="Willows R."/>
            <person name="Wilson N."/>
            <person name="Zimmer S.L."/>
            <person name="Allmer J."/>
            <person name="Balk J."/>
            <person name="Bisova K."/>
            <person name="Chen C.J."/>
            <person name="Elias M."/>
            <person name="Gendler K."/>
            <person name="Hauser C."/>
            <person name="Lamb M.R."/>
            <person name="Ledford H."/>
            <person name="Long J.C."/>
            <person name="Minagawa J."/>
            <person name="Page M.D."/>
            <person name="Pan J."/>
            <person name="Pootakham W."/>
            <person name="Roje S."/>
            <person name="Rose A."/>
            <person name="Stahlberg E."/>
            <person name="Terauchi A.M."/>
            <person name="Yang P."/>
            <person name="Ball S."/>
            <person name="Bowler C."/>
            <person name="Dieckmann C.L."/>
            <person name="Gladyshev V.N."/>
            <person name="Green P."/>
            <person name="Jorgensen R."/>
            <person name="Mayfield S."/>
            <person name="Mueller-Roeber B."/>
            <person name="Rajamani S."/>
            <person name="Sayre R.T."/>
            <person name="Brokstein P."/>
            <person name="Dubchak I."/>
            <person name="Goodstein D."/>
            <person name="Hornick L."/>
            <person name="Huang Y.W."/>
            <person name="Jhaveri J."/>
            <person name="Luo Y."/>
            <person name="Martinez D."/>
            <person name="Ngau W.C."/>
            <person name="Otillar B."/>
            <person name="Poliakov A."/>
            <person name="Porter A."/>
            <person name="Szajkowski L."/>
            <person name="Werner G."/>
            <person name="Zhou K."/>
            <person name="Grigoriev I.V."/>
            <person name="Rokhsar D.S."/>
            <person name="Grossman A.R."/>
        </authorList>
    </citation>
    <scope>NUCLEOTIDE SEQUENCE [LARGE SCALE GENOMIC DNA]</scope>
    <source>
        <strain evidence="13">CC-503</strain>
    </source>
</reference>
<keyword evidence="7" id="KW-0906">Nuclear pore complex</keyword>
<dbReference type="PANTHER" id="PTHR12960:SF0">
    <property type="entry name" value="MRNA EXPORT FACTOR GLE1"/>
    <property type="match status" value="1"/>
</dbReference>